<reference evidence="2 3" key="1">
    <citation type="journal article" date="2022" name="Nat. Plants">
        <title>Genomes of leafy and leafless Platanthera orchids illuminate the evolution of mycoheterotrophy.</title>
        <authorList>
            <person name="Li M.H."/>
            <person name="Liu K.W."/>
            <person name="Li Z."/>
            <person name="Lu H.C."/>
            <person name="Ye Q.L."/>
            <person name="Zhang D."/>
            <person name="Wang J.Y."/>
            <person name="Li Y.F."/>
            <person name="Zhong Z.M."/>
            <person name="Liu X."/>
            <person name="Yu X."/>
            <person name="Liu D.K."/>
            <person name="Tu X.D."/>
            <person name="Liu B."/>
            <person name="Hao Y."/>
            <person name="Liao X.Y."/>
            <person name="Jiang Y.T."/>
            <person name="Sun W.H."/>
            <person name="Chen J."/>
            <person name="Chen Y.Q."/>
            <person name="Ai Y."/>
            <person name="Zhai J.W."/>
            <person name="Wu S.S."/>
            <person name="Zhou Z."/>
            <person name="Hsiao Y.Y."/>
            <person name="Wu W.L."/>
            <person name="Chen Y.Y."/>
            <person name="Lin Y.F."/>
            <person name="Hsu J.L."/>
            <person name="Li C.Y."/>
            <person name="Wang Z.W."/>
            <person name="Zhao X."/>
            <person name="Zhong W.Y."/>
            <person name="Ma X.K."/>
            <person name="Ma L."/>
            <person name="Huang J."/>
            <person name="Chen G.Z."/>
            <person name="Huang M.Z."/>
            <person name="Huang L."/>
            <person name="Peng D.H."/>
            <person name="Luo Y.B."/>
            <person name="Zou S.Q."/>
            <person name="Chen S.P."/>
            <person name="Lan S."/>
            <person name="Tsai W.C."/>
            <person name="Van de Peer Y."/>
            <person name="Liu Z.J."/>
        </authorList>
    </citation>
    <scope>NUCLEOTIDE SEQUENCE [LARGE SCALE GENOMIC DNA]</scope>
    <source>
        <strain evidence="2">Lor288</strain>
    </source>
</reference>
<proteinExistence type="predicted"/>
<protein>
    <submittedName>
        <fullName evidence="2">Uncharacterized protein</fullName>
    </submittedName>
</protein>
<evidence type="ECO:0000313" key="3">
    <source>
        <dbReference type="Proteomes" id="UP001412067"/>
    </source>
</evidence>
<comment type="caution">
    <text evidence="2">The sequence shown here is derived from an EMBL/GenBank/DDBJ whole genome shotgun (WGS) entry which is preliminary data.</text>
</comment>
<evidence type="ECO:0000256" key="1">
    <source>
        <dbReference type="SAM" id="MobiDB-lite"/>
    </source>
</evidence>
<feature type="region of interest" description="Disordered" evidence="1">
    <location>
        <begin position="95"/>
        <end position="117"/>
    </location>
</feature>
<keyword evidence="3" id="KW-1185">Reference proteome</keyword>
<feature type="compositionally biased region" description="Low complexity" evidence="1">
    <location>
        <begin position="95"/>
        <end position="107"/>
    </location>
</feature>
<dbReference type="Proteomes" id="UP001412067">
    <property type="component" value="Unassembled WGS sequence"/>
</dbReference>
<dbReference type="InterPro" id="IPR025322">
    <property type="entry name" value="PADRE_dom"/>
</dbReference>
<dbReference type="Pfam" id="PF14009">
    <property type="entry name" value="PADRE"/>
    <property type="match status" value="1"/>
</dbReference>
<name>A0ABR2MVJ1_9ASPA</name>
<evidence type="ECO:0000313" key="2">
    <source>
        <dbReference type="EMBL" id="KAK8968175.1"/>
    </source>
</evidence>
<organism evidence="2 3">
    <name type="scientific">Platanthera guangdongensis</name>
    <dbReference type="NCBI Taxonomy" id="2320717"/>
    <lineage>
        <taxon>Eukaryota</taxon>
        <taxon>Viridiplantae</taxon>
        <taxon>Streptophyta</taxon>
        <taxon>Embryophyta</taxon>
        <taxon>Tracheophyta</taxon>
        <taxon>Spermatophyta</taxon>
        <taxon>Magnoliopsida</taxon>
        <taxon>Liliopsida</taxon>
        <taxon>Asparagales</taxon>
        <taxon>Orchidaceae</taxon>
        <taxon>Orchidoideae</taxon>
        <taxon>Orchideae</taxon>
        <taxon>Orchidinae</taxon>
        <taxon>Platanthera</taxon>
    </lineage>
</organism>
<accession>A0ABR2MVJ1</accession>
<dbReference type="EMBL" id="JBBWWR010000004">
    <property type="protein sequence ID" value="KAK8968175.1"/>
    <property type="molecule type" value="Genomic_DNA"/>
</dbReference>
<gene>
    <name evidence="2" type="ORF">KSP40_PGU003161</name>
</gene>
<sequence length="117" mass="12163">MGCAQSSEASVPVCSVRVITINGHLEIFDRPVTAGEITANSAPYVLCSAAQLLSPGTRPLGPDDRLEPGRLYFLAAPLDMAAIATRLTTLARSASAGKSNAASASPATKLFSDWSDR</sequence>